<dbReference type="PANTHER" id="PTHR33375">
    <property type="entry name" value="CHROMOSOME-PARTITIONING PROTEIN PARB-RELATED"/>
    <property type="match status" value="1"/>
</dbReference>
<evidence type="ECO:0000256" key="4">
    <source>
        <dbReference type="ARBA" id="ARBA00047942"/>
    </source>
</evidence>
<feature type="domain" description="ParB-like N-terminal" evidence="6">
    <location>
        <begin position="16"/>
        <end position="102"/>
    </location>
</feature>
<evidence type="ECO:0000256" key="1">
    <source>
        <dbReference type="ARBA" id="ARBA00006594"/>
    </source>
</evidence>
<dbReference type="AlphaFoldDB" id="A0A679JC59"/>
<protein>
    <recommendedName>
        <fullName evidence="5">Methyltransferase</fullName>
        <ecNumber evidence="5">2.1.1.-</ecNumber>
    </recommendedName>
</protein>
<dbReference type="REBASE" id="371042">
    <property type="entry name" value="M.Mbu11ORF3162P"/>
</dbReference>
<accession>A0A679JC59</accession>
<name>A0A679JC59_9HYPH</name>
<evidence type="ECO:0000259" key="6">
    <source>
        <dbReference type="SMART" id="SM00470"/>
    </source>
</evidence>
<dbReference type="CDD" id="cd16403">
    <property type="entry name" value="ParB_N_like_MT"/>
    <property type="match status" value="1"/>
</dbReference>
<dbReference type="Pfam" id="PF01555">
    <property type="entry name" value="N6_N4_Mtase"/>
    <property type="match status" value="1"/>
</dbReference>
<dbReference type="GO" id="GO:0008170">
    <property type="term" value="F:N-methyltransferase activity"/>
    <property type="evidence" value="ECO:0007669"/>
    <property type="project" value="InterPro"/>
</dbReference>
<dbReference type="GO" id="GO:0003677">
    <property type="term" value="F:DNA binding"/>
    <property type="evidence" value="ECO:0007669"/>
    <property type="project" value="InterPro"/>
</dbReference>
<dbReference type="InterPro" id="IPR002052">
    <property type="entry name" value="DNA_methylase_N6_adenine_CS"/>
</dbReference>
<evidence type="ECO:0000256" key="5">
    <source>
        <dbReference type="RuleBase" id="RU362026"/>
    </source>
</evidence>
<dbReference type="InterPro" id="IPR003115">
    <property type="entry name" value="ParB_N"/>
</dbReference>
<dbReference type="PANTHER" id="PTHR33375:SF1">
    <property type="entry name" value="CHROMOSOME-PARTITIONING PROTEIN PARB-RELATED"/>
    <property type="match status" value="1"/>
</dbReference>
<dbReference type="PIRSF" id="PIRSF036758">
    <property type="entry name" value="Aden_M_ParB"/>
    <property type="match status" value="1"/>
</dbReference>
<organism evidence="7">
    <name type="scientific">Methylobacterium bullatum</name>
    <dbReference type="NCBI Taxonomy" id="570505"/>
    <lineage>
        <taxon>Bacteria</taxon>
        <taxon>Pseudomonadati</taxon>
        <taxon>Pseudomonadota</taxon>
        <taxon>Alphaproteobacteria</taxon>
        <taxon>Hyphomicrobiales</taxon>
        <taxon>Methylobacteriaceae</taxon>
        <taxon>Methylobacterium</taxon>
    </lineage>
</organism>
<evidence type="ECO:0000256" key="2">
    <source>
        <dbReference type="ARBA" id="ARBA00022603"/>
    </source>
</evidence>
<dbReference type="PROSITE" id="PS00092">
    <property type="entry name" value="N6_MTASE"/>
    <property type="match status" value="1"/>
</dbReference>
<dbReference type="GO" id="GO:0032259">
    <property type="term" value="P:methylation"/>
    <property type="evidence" value="ECO:0007669"/>
    <property type="project" value="UniProtKB-KW"/>
</dbReference>
<sequence>MTTNALAFPTAGLTILDQAPTSLRANPRNARTHSKKQIAKIADSIRAFGFTVPLVVDETGLVLAGHGRLLAAKQLGLPTVPTVRLDHLSDTQKRAYAIADNKIATLAGWDRATLALELGELAIHLPEIGLDLSITGFEIAELDLLTGDLEEERLASREDEQHEPEAPISQLGDLWQLGPHRILCGSACSRDDVERLMGGREADMVFTDPPYNVPVNGHVMGRGRVQHREFVMGSGEMTEEAFTAFLSESLGNAVSVSRDGALHYVCMDWRHLPELHAATRPLYGEQKNLIVWSKTNPGQGSLYRSQHELIALYKVGTASHTNNVELGRHGRNRSNVWTYSGVNTFKGAGDLALHPTVKPVALVVDAIKDVTRRGAIVLDPFSGSGTTLLAAEKTGREARVLELDPVYVDVAIRRWQSFTGRDAILDGTDETWDEVQSARTAPALLEEAA</sequence>
<dbReference type="Pfam" id="PF02195">
    <property type="entry name" value="ParB_N"/>
    <property type="match status" value="1"/>
</dbReference>
<gene>
    <name evidence="7" type="primary">yhdJ</name>
    <name evidence="7" type="ORF">MBUL_03162</name>
</gene>
<dbReference type="InterPro" id="IPR029063">
    <property type="entry name" value="SAM-dependent_MTases_sf"/>
</dbReference>
<reference evidence="7" key="1">
    <citation type="submission" date="2019-12" db="EMBL/GenBank/DDBJ databases">
        <authorList>
            <person name="Cremers G."/>
        </authorList>
    </citation>
    <scope>NUCLEOTIDE SEQUENCE</scope>
    <source>
        <strain evidence="7">Mbul1</strain>
    </source>
</reference>
<dbReference type="PRINTS" id="PR00508">
    <property type="entry name" value="S21N4MTFRASE"/>
</dbReference>
<comment type="similarity">
    <text evidence="1 5">Belongs to the N(4)/N(6)-methyltransferase family.</text>
</comment>
<dbReference type="SMART" id="SM00470">
    <property type="entry name" value="ParB"/>
    <property type="match status" value="1"/>
</dbReference>
<dbReference type="GO" id="GO:0009007">
    <property type="term" value="F:site-specific DNA-methyltransferase (adenine-specific) activity"/>
    <property type="evidence" value="ECO:0007669"/>
    <property type="project" value="UniProtKB-EC"/>
</dbReference>
<dbReference type="InterPro" id="IPR015840">
    <property type="entry name" value="DNA_MeTrfase_ParB"/>
</dbReference>
<dbReference type="EC" id="2.1.1.-" evidence="5"/>
<dbReference type="Gene3D" id="3.90.1530.10">
    <property type="entry name" value="Conserved hypothetical protein from pyrococcus furiosus pfu- 392566-001, ParB domain"/>
    <property type="match status" value="1"/>
</dbReference>
<keyword evidence="2 7" id="KW-0489">Methyltransferase</keyword>
<dbReference type="SUPFAM" id="SSF110849">
    <property type="entry name" value="ParB/Sulfiredoxin"/>
    <property type="match status" value="1"/>
</dbReference>
<dbReference type="InterPro" id="IPR001091">
    <property type="entry name" value="RM_Methyltransferase"/>
</dbReference>
<dbReference type="EMBL" id="LR743504">
    <property type="protein sequence ID" value="CAA2105377.1"/>
    <property type="molecule type" value="Genomic_DNA"/>
</dbReference>
<comment type="catalytic activity">
    <reaction evidence="4">
        <text>a 2'-deoxyadenosine in DNA + S-adenosyl-L-methionine = an N(6)-methyl-2'-deoxyadenosine in DNA + S-adenosyl-L-homocysteine + H(+)</text>
        <dbReference type="Rhea" id="RHEA:15197"/>
        <dbReference type="Rhea" id="RHEA-COMP:12418"/>
        <dbReference type="Rhea" id="RHEA-COMP:12419"/>
        <dbReference type="ChEBI" id="CHEBI:15378"/>
        <dbReference type="ChEBI" id="CHEBI:57856"/>
        <dbReference type="ChEBI" id="CHEBI:59789"/>
        <dbReference type="ChEBI" id="CHEBI:90615"/>
        <dbReference type="ChEBI" id="CHEBI:90616"/>
        <dbReference type="EC" id="2.1.1.72"/>
    </reaction>
</comment>
<dbReference type="SUPFAM" id="SSF53335">
    <property type="entry name" value="S-adenosyl-L-methionine-dependent methyltransferases"/>
    <property type="match status" value="1"/>
</dbReference>
<dbReference type="GO" id="GO:0005694">
    <property type="term" value="C:chromosome"/>
    <property type="evidence" value="ECO:0007669"/>
    <property type="project" value="TreeGrafter"/>
</dbReference>
<dbReference type="InterPro" id="IPR002941">
    <property type="entry name" value="DNA_methylase_N4/N6"/>
</dbReference>
<proteinExistence type="inferred from homology"/>
<dbReference type="GO" id="GO:0007059">
    <property type="term" value="P:chromosome segregation"/>
    <property type="evidence" value="ECO:0007669"/>
    <property type="project" value="TreeGrafter"/>
</dbReference>
<keyword evidence="3 7" id="KW-0808">Transferase</keyword>
<dbReference type="Gene3D" id="3.40.50.150">
    <property type="entry name" value="Vaccinia Virus protein VP39"/>
    <property type="match status" value="1"/>
</dbReference>
<evidence type="ECO:0000256" key="3">
    <source>
        <dbReference type="ARBA" id="ARBA00022679"/>
    </source>
</evidence>
<dbReference type="InterPro" id="IPR036086">
    <property type="entry name" value="ParB/Sulfiredoxin_sf"/>
</dbReference>
<evidence type="ECO:0000313" key="7">
    <source>
        <dbReference type="EMBL" id="CAA2105377.1"/>
    </source>
</evidence>
<dbReference type="InterPro" id="IPR050336">
    <property type="entry name" value="Chromosome_partition/occlusion"/>
</dbReference>
<dbReference type="GO" id="GO:0045881">
    <property type="term" value="P:positive regulation of sporulation resulting in formation of a cellular spore"/>
    <property type="evidence" value="ECO:0007669"/>
    <property type="project" value="TreeGrafter"/>
</dbReference>